<evidence type="ECO:0000256" key="11">
    <source>
        <dbReference type="ARBA" id="ARBA00022989"/>
    </source>
</evidence>
<gene>
    <name evidence="16" type="ORF">GUITHDRAFT_160839</name>
</gene>
<dbReference type="GO" id="GO:0005789">
    <property type="term" value="C:endoplasmic reticulum membrane"/>
    <property type="evidence" value="ECO:0007669"/>
    <property type="project" value="TreeGrafter"/>
</dbReference>
<dbReference type="GeneID" id="17310735"/>
<dbReference type="EC" id="2.3.2.27" evidence="4"/>
<keyword evidence="18" id="KW-1185">Reference proteome</keyword>
<feature type="compositionally biased region" description="Basic and acidic residues" evidence="13">
    <location>
        <begin position="88"/>
        <end position="97"/>
    </location>
</feature>
<dbReference type="KEGG" id="gtt:GUITHDRAFT_160839"/>
<dbReference type="GO" id="GO:0008270">
    <property type="term" value="F:zinc ion binding"/>
    <property type="evidence" value="ECO:0007669"/>
    <property type="project" value="UniProtKB-KW"/>
</dbReference>
<dbReference type="InterPro" id="IPR056521">
    <property type="entry name" value="MARCHF6-like_C"/>
</dbReference>
<keyword evidence="7" id="KW-0479">Metal-binding</keyword>
<feature type="transmembrane region" description="Helical" evidence="14">
    <location>
        <begin position="654"/>
        <end position="673"/>
    </location>
</feature>
<protein>
    <recommendedName>
        <fullName evidence="4">RING-type E3 ubiquitin transferase</fullName>
        <ecNumber evidence="4">2.3.2.27</ecNumber>
    </recommendedName>
</protein>
<dbReference type="STRING" id="905079.L1K0S9"/>
<evidence type="ECO:0000256" key="14">
    <source>
        <dbReference type="SAM" id="Phobius"/>
    </source>
</evidence>
<dbReference type="OMA" id="WLHYSLV"/>
<dbReference type="EnsemblProtists" id="EKX54212">
    <property type="protein sequence ID" value="EKX54212"/>
    <property type="gene ID" value="GUITHDRAFT_160839"/>
</dbReference>
<feature type="region of interest" description="Disordered" evidence="13">
    <location>
        <begin position="75"/>
        <end position="99"/>
    </location>
</feature>
<dbReference type="InterPro" id="IPR011016">
    <property type="entry name" value="Znf_RING-CH"/>
</dbReference>
<dbReference type="GO" id="GO:0061630">
    <property type="term" value="F:ubiquitin protein ligase activity"/>
    <property type="evidence" value="ECO:0007669"/>
    <property type="project" value="UniProtKB-EC"/>
</dbReference>
<feature type="region of interest" description="Disordered" evidence="13">
    <location>
        <begin position="708"/>
        <end position="744"/>
    </location>
</feature>
<evidence type="ECO:0000259" key="15">
    <source>
        <dbReference type="PROSITE" id="PS51292"/>
    </source>
</evidence>
<dbReference type="Pfam" id="PF23113">
    <property type="entry name" value="MARCHF6_C"/>
    <property type="match status" value="1"/>
</dbReference>
<evidence type="ECO:0000313" key="17">
    <source>
        <dbReference type="EnsemblProtists" id="EKX54212"/>
    </source>
</evidence>
<dbReference type="AlphaFoldDB" id="L1K0S9"/>
<proteinExistence type="predicted"/>
<evidence type="ECO:0000256" key="9">
    <source>
        <dbReference type="ARBA" id="ARBA00022786"/>
    </source>
</evidence>
<feature type="transmembrane region" description="Helical" evidence="14">
    <location>
        <begin position="840"/>
        <end position="866"/>
    </location>
</feature>
<dbReference type="InterPro" id="IPR013083">
    <property type="entry name" value="Znf_RING/FYVE/PHD"/>
</dbReference>
<sequence>MSLQDNNSTAEGFSDSAVRGMLWQNTRLTQSEESDVQTDSAQMIFAQPVFAQSYHDTHSSNSLDYDDSDINAQDVRSRNSDAVEDDSQWDHACKSEERDEVDMSEDFQFQKASNEGSSDARVSDAGCHEDDLECRICRGGVECGVLLYPCKCSGSIRYVHQECLDAWLARTGSTKCELCHQPFIFSPVYAPNAPERLSPYEFTAGLLDVLFKKVIWYLRLNLIAFLWIVFLPVGTSWICRLYFMRSLYILSHFRNRMQVGAIVADWMQGVLLSLLVVTVFLAVSALRDYMLRQERLHQHLHNRQQYRIPAPNRFNLAQPARRQFEPENEEGAEEPFGAGGNEEFDMRNDNVNFNQEADRNFPIREVENQEVQNDDPLVGFLDGREEIPLEEFIGINGPLPLILENFLTVLISNAIFIGMLTFIPFSIGRSILWFKHNWKVFFDITFTEKEAESAYYGDGVTLLTGYATIIFILLDVILVSLVFGTRQEWFSPHSPLHRQVTVLLLIELVAFPTGCGWWCNESGKDGVHAAKLLHFSIPVIFDLPVRVRVTRFRSHWAVGVAFMVHVAVLVAVLREVVKPEVLWFLRNPEDAIEHPLRDLIDEPIPKHARRIVLCTILYLPLTVILIHLPLALADAALPGLFPVRFRFYNPIAEVPPYILLLHISFPLLMETFAPRDFFKTLLRAWLEAVGTALDIRDRVLPQDQIDEGARAQDQAEEPAQDHVQDQASANERSSEADILQEDQSDGREKRSILKESLLMLHLACLSIALVGGFSVIVPLLVGRQILAVLGVNECNDMYAYSIGFSSTVWLWEGTARLRLQLQQHEFDVFVSNTISTMFRGLELACIFLLLGGFLPFLLGLLLDLVFTLMLRVGWDQAPAFHGLLHWMVGLLVLKVTVRVLLAIPSLAPHWSEKLQHLKQMGLRNVRLSWVMRSLAVPLLSAFSMLLAVPYALAWGLMPVLGFGARCCSWYWRVMYPGGAMVYVTIMGMRRTRSVLGQLHDSLRDSMYLVGRRLHNQPS</sequence>
<reference evidence="18" key="2">
    <citation type="submission" date="2012-11" db="EMBL/GenBank/DDBJ databases">
        <authorList>
            <person name="Kuo A."/>
            <person name="Curtis B.A."/>
            <person name="Tanifuji G."/>
            <person name="Burki F."/>
            <person name="Gruber A."/>
            <person name="Irimia M."/>
            <person name="Maruyama S."/>
            <person name="Arias M.C."/>
            <person name="Ball S.G."/>
            <person name="Gile G.H."/>
            <person name="Hirakawa Y."/>
            <person name="Hopkins J.F."/>
            <person name="Rensing S.A."/>
            <person name="Schmutz J."/>
            <person name="Symeonidi A."/>
            <person name="Elias M."/>
            <person name="Eveleigh R.J."/>
            <person name="Herman E.K."/>
            <person name="Klute M.J."/>
            <person name="Nakayama T."/>
            <person name="Obornik M."/>
            <person name="Reyes-Prieto A."/>
            <person name="Armbrust E.V."/>
            <person name="Aves S.J."/>
            <person name="Beiko R.G."/>
            <person name="Coutinho P."/>
            <person name="Dacks J.B."/>
            <person name="Durnford D.G."/>
            <person name="Fast N.M."/>
            <person name="Green B.R."/>
            <person name="Grisdale C."/>
            <person name="Hempe F."/>
            <person name="Henrissat B."/>
            <person name="Hoppner M.P."/>
            <person name="Ishida K.-I."/>
            <person name="Kim E."/>
            <person name="Koreny L."/>
            <person name="Kroth P.G."/>
            <person name="Liu Y."/>
            <person name="Malik S.-B."/>
            <person name="Maier U.G."/>
            <person name="McRose D."/>
            <person name="Mock T."/>
            <person name="Neilson J.A."/>
            <person name="Onodera N.T."/>
            <person name="Poole A.M."/>
            <person name="Pritham E.J."/>
            <person name="Richards T.A."/>
            <person name="Rocap G."/>
            <person name="Roy S.W."/>
            <person name="Sarai C."/>
            <person name="Schaack S."/>
            <person name="Shirato S."/>
            <person name="Slamovits C.H."/>
            <person name="Spencer D.F."/>
            <person name="Suzuki S."/>
            <person name="Worden A.Z."/>
            <person name="Zauner S."/>
            <person name="Barry K."/>
            <person name="Bell C."/>
            <person name="Bharti A.K."/>
            <person name="Crow J.A."/>
            <person name="Grimwood J."/>
            <person name="Kramer R."/>
            <person name="Lindquist E."/>
            <person name="Lucas S."/>
            <person name="Salamov A."/>
            <person name="McFadden G.I."/>
            <person name="Lane C.E."/>
            <person name="Keeling P.J."/>
            <person name="Gray M.W."/>
            <person name="Grigoriev I.V."/>
            <person name="Archibald J.M."/>
        </authorList>
    </citation>
    <scope>NUCLEOTIDE SEQUENCE</scope>
    <source>
        <strain evidence="18">CCMP2712</strain>
    </source>
</reference>
<dbReference type="eggNOG" id="KOG1609">
    <property type="taxonomic scope" value="Eukaryota"/>
</dbReference>
<evidence type="ECO:0000256" key="12">
    <source>
        <dbReference type="ARBA" id="ARBA00023136"/>
    </source>
</evidence>
<evidence type="ECO:0000256" key="1">
    <source>
        <dbReference type="ARBA" id="ARBA00000900"/>
    </source>
</evidence>
<dbReference type="SMART" id="SM00744">
    <property type="entry name" value="RINGv"/>
    <property type="match status" value="1"/>
</dbReference>
<dbReference type="EMBL" id="JH992968">
    <property type="protein sequence ID" value="EKX54212.1"/>
    <property type="molecule type" value="Genomic_DNA"/>
</dbReference>
<keyword evidence="6 14" id="KW-0812">Transmembrane</keyword>
<feature type="transmembrane region" description="Helical" evidence="14">
    <location>
        <begin position="463"/>
        <end position="484"/>
    </location>
</feature>
<dbReference type="Pfam" id="PF12906">
    <property type="entry name" value="RINGv"/>
    <property type="match status" value="1"/>
</dbReference>
<evidence type="ECO:0000313" key="16">
    <source>
        <dbReference type="EMBL" id="EKX54212.1"/>
    </source>
</evidence>
<dbReference type="Proteomes" id="UP000011087">
    <property type="component" value="Unassembled WGS sequence"/>
</dbReference>
<evidence type="ECO:0000256" key="7">
    <source>
        <dbReference type="ARBA" id="ARBA00022723"/>
    </source>
</evidence>
<feature type="transmembrane region" description="Helical" evidence="14">
    <location>
        <begin position="886"/>
        <end position="908"/>
    </location>
</feature>
<comment type="pathway">
    <text evidence="3">Protein modification; protein ubiquitination.</text>
</comment>
<evidence type="ECO:0000256" key="3">
    <source>
        <dbReference type="ARBA" id="ARBA00004906"/>
    </source>
</evidence>
<keyword evidence="12 14" id="KW-0472">Membrane</keyword>
<keyword evidence="10" id="KW-0862">Zinc</keyword>
<dbReference type="PANTHER" id="PTHR13145">
    <property type="entry name" value="SSM4 PROTEIN"/>
    <property type="match status" value="1"/>
</dbReference>
<feature type="transmembrane region" description="Helical" evidence="14">
    <location>
        <begin position="263"/>
        <end position="286"/>
    </location>
</feature>
<feature type="transmembrane region" description="Helical" evidence="14">
    <location>
        <begin position="556"/>
        <end position="577"/>
    </location>
</feature>
<dbReference type="OrthoDB" id="1108038at2759"/>
<feature type="transmembrane region" description="Helical" evidence="14">
    <location>
        <begin position="611"/>
        <end position="632"/>
    </location>
</feature>
<dbReference type="RefSeq" id="XP_005841192.1">
    <property type="nucleotide sequence ID" value="XM_005841135.1"/>
</dbReference>
<evidence type="ECO:0000256" key="5">
    <source>
        <dbReference type="ARBA" id="ARBA00022679"/>
    </source>
</evidence>
<dbReference type="Gene3D" id="3.30.40.10">
    <property type="entry name" value="Zinc/RING finger domain, C3HC4 (zinc finger)"/>
    <property type="match status" value="1"/>
</dbReference>
<feature type="transmembrane region" description="Helical" evidence="14">
    <location>
        <begin position="757"/>
        <end position="777"/>
    </location>
</feature>
<comment type="catalytic activity">
    <reaction evidence="1">
        <text>S-ubiquitinyl-[E2 ubiquitin-conjugating enzyme]-L-cysteine + [acceptor protein]-L-lysine = [E2 ubiquitin-conjugating enzyme]-L-cysteine + N(6)-ubiquitinyl-[acceptor protein]-L-lysine.</text>
        <dbReference type="EC" id="2.3.2.27"/>
    </reaction>
</comment>
<dbReference type="PROSITE" id="PS51292">
    <property type="entry name" value="ZF_RING_CH"/>
    <property type="match status" value="1"/>
</dbReference>
<evidence type="ECO:0000256" key="6">
    <source>
        <dbReference type="ARBA" id="ARBA00022692"/>
    </source>
</evidence>
<evidence type="ECO:0000256" key="2">
    <source>
        <dbReference type="ARBA" id="ARBA00004141"/>
    </source>
</evidence>
<keyword evidence="8" id="KW-0863">Zinc-finger</keyword>
<feature type="transmembrane region" description="Helical" evidence="14">
    <location>
        <begin position="969"/>
        <end position="988"/>
    </location>
</feature>
<evidence type="ECO:0000256" key="4">
    <source>
        <dbReference type="ARBA" id="ARBA00012483"/>
    </source>
</evidence>
<feature type="transmembrane region" description="Helical" evidence="14">
    <location>
        <begin position="222"/>
        <end position="243"/>
    </location>
</feature>
<evidence type="ECO:0000256" key="10">
    <source>
        <dbReference type="ARBA" id="ARBA00022833"/>
    </source>
</evidence>
<reference evidence="17" key="3">
    <citation type="submission" date="2016-03" db="UniProtKB">
        <authorList>
            <consortium name="EnsemblProtists"/>
        </authorList>
    </citation>
    <scope>IDENTIFICATION</scope>
</reference>
<dbReference type="GO" id="GO:0036503">
    <property type="term" value="P:ERAD pathway"/>
    <property type="evidence" value="ECO:0007669"/>
    <property type="project" value="TreeGrafter"/>
</dbReference>
<dbReference type="CDD" id="cd16702">
    <property type="entry name" value="RING_CH-C4HC3_MARCH6"/>
    <property type="match status" value="1"/>
</dbReference>
<feature type="transmembrane region" description="Helical" evidence="14">
    <location>
        <begin position="929"/>
        <end position="957"/>
    </location>
</feature>
<feature type="domain" description="RING-CH-type" evidence="15">
    <location>
        <begin position="126"/>
        <end position="186"/>
    </location>
</feature>
<keyword evidence="11 14" id="KW-1133">Transmembrane helix</keyword>
<feature type="transmembrane region" description="Helical" evidence="14">
    <location>
        <begin position="406"/>
        <end position="427"/>
    </location>
</feature>
<dbReference type="PaxDb" id="55529-EKX54212"/>
<dbReference type="HOGENOM" id="CLU_006373_2_1_1"/>
<evidence type="ECO:0000313" key="18">
    <source>
        <dbReference type="Proteomes" id="UP000011087"/>
    </source>
</evidence>
<evidence type="ECO:0000256" key="8">
    <source>
        <dbReference type="ARBA" id="ARBA00022771"/>
    </source>
</evidence>
<keyword evidence="5" id="KW-0808">Transferase</keyword>
<accession>L1K0S9</accession>
<dbReference type="SUPFAM" id="SSF57850">
    <property type="entry name" value="RING/U-box"/>
    <property type="match status" value="1"/>
</dbReference>
<keyword evidence="9" id="KW-0833">Ubl conjugation pathway</keyword>
<name>L1K0S9_GUITC</name>
<comment type="subcellular location">
    <subcellularLocation>
        <location evidence="2">Membrane</location>
        <topology evidence="2">Multi-pass membrane protein</topology>
    </subcellularLocation>
</comment>
<reference evidence="16 18" key="1">
    <citation type="journal article" date="2012" name="Nature">
        <title>Algal genomes reveal evolutionary mosaicism and the fate of nucleomorphs.</title>
        <authorList>
            <consortium name="DOE Joint Genome Institute"/>
            <person name="Curtis B.A."/>
            <person name="Tanifuji G."/>
            <person name="Burki F."/>
            <person name="Gruber A."/>
            <person name="Irimia M."/>
            <person name="Maruyama S."/>
            <person name="Arias M.C."/>
            <person name="Ball S.G."/>
            <person name="Gile G.H."/>
            <person name="Hirakawa Y."/>
            <person name="Hopkins J.F."/>
            <person name="Kuo A."/>
            <person name="Rensing S.A."/>
            <person name="Schmutz J."/>
            <person name="Symeonidi A."/>
            <person name="Elias M."/>
            <person name="Eveleigh R.J."/>
            <person name="Herman E.K."/>
            <person name="Klute M.J."/>
            <person name="Nakayama T."/>
            <person name="Obornik M."/>
            <person name="Reyes-Prieto A."/>
            <person name="Armbrust E.V."/>
            <person name="Aves S.J."/>
            <person name="Beiko R.G."/>
            <person name="Coutinho P."/>
            <person name="Dacks J.B."/>
            <person name="Durnford D.G."/>
            <person name="Fast N.M."/>
            <person name="Green B.R."/>
            <person name="Grisdale C.J."/>
            <person name="Hempel F."/>
            <person name="Henrissat B."/>
            <person name="Hoppner M.P."/>
            <person name="Ishida K."/>
            <person name="Kim E."/>
            <person name="Koreny L."/>
            <person name="Kroth P.G."/>
            <person name="Liu Y."/>
            <person name="Malik S.B."/>
            <person name="Maier U.G."/>
            <person name="McRose D."/>
            <person name="Mock T."/>
            <person name="Neilson J.A."/>
            <person name="Onodera N.T."/>
            <person name="Poole A.M."/>
            <person name="Pritham E.J."/>
            <person name="Richards T.A."/>
            <person name="Rocap G."/>
            <person name="Roy S.W."/>
            <person name="Sarai C."/>
            <person name="Schaack S."/>
            <person name="Shirato S."/>
            <person name="Slamovits C.H."/>
            <person name="Spencer D.F."/>
            <person name="Suzuki S."/>
            <person name="Worden A.Z."/>
            <person name="Zauner S."/>
            <person name="Barry K."/>
            <person name="Bell C."/>
            <person name="Bharti A.K."/>
            <person name="Crow J.A."/>
            <person name="Grimwood J."/>
            <person name="Kramer R."/>
            <person name="Lindquist E."/>
            <person name="Lucas S."/>
            <person name="Salamov A."/>
            <person name="McFadden G.I."/>
            <person name="Lane C.E."/>
            <person name="Keeling P.J."/>
            <person name="Gray M.W."/>
            <person name="Grigoriev I.V."/>
            <person name="Archibald J.M."/>
        </authorList>
    </citation>
    <scope>NUCLEOTIDE SEQUENCE</scope>
    <source>
        <strain evidence="16 18">CCMP2712</strain>
    </source>
</reference>
<dbReference type="PANTHER" id="PTHR13145:SF0">
    <property type="entry name" value="E3 UBIQUITIN-PROTEIN LIGASE MARCHF6"/>
    <property type="match status" value="1"/>
</dbReference>
<organism evidence="16">
    <name type="scientific">Guillardia theta (strain CCMP2712)</name>
    <name type="common">Cryptophyte</name>
    <dbReference type="NCBI Taxonomy" id="905079"/>
    <lineage>
        <taxon>Eukaryota</taxon>
        <taxon>Cryptophyceae</taxon>
        <taxon>Pyrenomonadales</taxon>
        <taxon>Geminigeraceae</taxon>
        <taxon>Guillardia</taxon>
    </lineage>
</organism>
<evidence type="ECO:0000256" key="13">
    <source>
        <dbReference type="SAM" id="MobiDB-lite"/>
    </source>
</evidence>